<dbReference type="PANTHER" id="PTHR12049:SF7">
    <property type="entry name" value="PROTEIN ARGININE METHYLTRANSFERASE NDUFAF7, MITOCHONDRIAL"/>
    <property type="match status" value="1"/>
</dbReference>
<gene>
    <name evidence="3" type="ORF">JOC95_002067</name>
</gene>
<dbReference type="SUPFAM" id="SSF53335">
    <property type="entry name" value="S-adenosyl-L-methionine-dependent methyltransferases"/>
    <property type="match status" value="1"/>
</dbReference>
<dbReference type="EMBL" id="JAFBED010000004">
    <property type="protein sequence ID" value="MBM7620214.1"/>
    <property type="molecule type" value="Genomic_DNA"/>
</dbReference>
<dbReference type="GO" id="GO:0008168">
    <property type="term" value="F:methyltransferase activity"/>
    <property type="evidence" value="ECO:0007669"/>
    <property type="project" value="UniProtKB-KW"/>
</dbReference>
<reference evidence="3 4" key="1">
    <citation type="submission" date="2021-01" db="EMBL/GenBank/DDBJ databases">
        <title>Genomic Encyclopedia of Type Strains, Phase IV (KMG-IV): sequencing the most valuable type-strain genomes for metagenomic binning, comparative biology and taxonomic classification.</title>
        <authorList>
            <person name="Goeker M."/>
        </authorList>
    </citation>
    <scope>NUCLEOTIDE SEQUENCE [LARGE SCALE GENOMIC DNA]</scope>
    <source>
        <strain evidence="3 4">DSM 25879</strain>
    </source>
</reference>
<evidence type="ECO:0000256" key="1">
    <source>
        <dbReference type="ARBA" id="ARBA00022603"/>
    </source>
</evidence>
<dbReference type="Proteomes" id="UP000737402">
    <property type="component" value="Unassembled WGS sequence"/>
</dbReference>
<comment type="caution">
    <text evidence="3">The sequence shown here is derived from an EMBL/GenBank/DDBJ whole genome shotgun (WGS) entry which is preliminary data.</text>
</comment>
<keyword evidence="1 3" id="KW-0489">Methyltransferase</keyword>
<accession>A0ABS2P013</accession>
<dbReference type="Pfam" id="PF02636">
    <property type="entry name" value="Methyltransf_28"/>
    <property type="match status" value="1"/>
</dbReference>
<proteinExistence type="predicted"/>
<dbReference type="GO" id="GO:0032259">
    <property type="term" value="P:methylation"/>
    <property type="evidence" value="ECO:0007669"/>
    <property type="project" value="UniProtKB-KW"/>
</dbReference>
<keyword evidence="2" id="KW-0808">Transferase</keyword>
<name>A0ABS2P013_9BACI</name>
<keyword evidence="4" id="KW-1185">Reference proteome</keyword>
<sequence>MIMVPDFLIKKIKNVPGCKISYATYMNEVLYNQEFGYYMKKKDKVGAKGDFLTSSNVSDIYGRVFAGVFLAYFKQNALAPVICEIGGGTGRFAKQLLEEMKLLDEEFYRTVAYNMVETSPYHQQKQKETLAGEYNISFYSSLDELPEKQMEGIIFSNELFDAFPVHVVEKREGKLVEVFVTLGDDGELRETIDSPSSQSILTYLKSFKLELKEGQRIEIPLAMMEYAKKLSFFLAKGSIITVDYGYTFNELMRPEHCEGSLRGYYDHKMIRNPLLHPSEMDLTAHIHLDALNHALTEGDMTAVCTKHQGEFLVSAGILEYLQDNYDPNPFSQRSKRNRAIRSLIMDSGWSHSFHVLIHEKNDSGSWAGIVDDKEKKR</sequence>
<dbReference type="PANTHER" id="PTHR12049">
    <property type="entry name" value="PROTEIN ARGININE METHYLTRANSFERASE NDUFAF7, MITOCHONDRIAL"/>
    <property type="match status" value="1"/>
</dbReference>
<dbReference type="InterPro" id="IPR003788">
    <property type="entry name" value="NDUFAF7"/>
</dbReference>
<organism evidence="3 4">
    <name type="scientific">Sutcliffiella tianshenii</name>
    <dbReference type="NCBI Taxonomy" id="1463404"/>
    <lineage>
        <taxon>Bacteria</taxon>
        <taxon>Bacillati</taxon>
        <taxon>Bacillota</taxon>
        <taxon>Bacilli</taxon>
        <taxon>Bacillales</taxon>
        <taxon>Bacillaceae</taxon>
        <taxon>Sutcliffiella</taxon>
    </lineage>
</organism>
<evidence type="ECO:0000313" key="3">
    <source>
        <dbReference type="EMBL" id="MBM7620214.1"/>
    </source>
</evidence>
<dbReference type="InterPro" id="IPR038375">
    <property type="entry name" value="NDUFAF7_sf"/>
</dbReference>
<dbReference type="Gene3D" id="3.40.50.12710">
    <property type="match status" value="1"/>
</dbReference>
<evidence type="ECO:0000313" key="4">
    <source>
        <dbReference type="Proteomes" id="UP000737402"/>
    </source>
</evidence>
<protein>
    <submittedName>
        <fullName evidence="3">SAM-dependent MidA family methyltransferase</fullName>
    </submittedName>
</protein>
<evidence type="ECO:0000256" key="2">
    <source>
        <dbReference type="ARBA" id="ARBA00022679"/>
    </source>
</evidence>
<dbReference type="InterPro" id="IPR029063">
    <property type="entry name" value="SAM-dependent_MTases_sf"/>
</dbReference>